<feature type="binding site" evidence="8">
    <location>
        <position position="308"/>
    </location>
    <ligand>
        <name>IMP</name>
        <dbReference type="ChEBI" id="CHEBI:58053"/>
    </ligand>
</feature>
<protein>
    <recommendedName>
        <fullName evidence="8 10">Adenylosuccinate synthetase</fullName>
        <shortName evidence="8">AMPSase</shortName>
        <shortName evidence="8">AdSS</shortName>
        <ecNumber evidence="8 10">6.3.4.4</ecNumber>
    </recommendedName>
    <alternativeName>
        <fullName evidence="8">IMP--aspartate ligase</fullName>
    </alternativeName>
</protein>
<evidence type="ECO:0000256" key="5">
    <source>
        <dbReference type="ARBA" id="ARBA00022755"/>
    </source>
</evidence>
<feature type="binding site" evidence="8">
    <location>
        <position position="150"/>
    </location>
    <ligand>
        <name>IMP</name>
        <dbReference type="ChEBI" id="CHEBI:58053"/>
        <note>ligand shared between dimeric partners</note>
    </ligand>
</feature>
<feature type="binding site" evidence="8">
    <location>
        <position position="310"/>
    </location>
    <ligand>
        <name>GTP</name>
        <dbReference type="ChEBI" id="CHEBI:37565"/>
    </ligand>
</feature>
<dbReference type="GO" id="GO:0000287">
    <property type="term" value="F:magnesium ion binding"/>
    <property type="evidence" value="ECO:0007669"/>
    <property type="project" value="UniProtKB-UniRule"/>
</dbReference>
<keyword evidence="5 8" id="KW-0658">Purine biosynthesis</keyword>
<dbReference type="UniPathway" id="UPA00075">
    <property type="reaction ID" value="UER00335"/>
</dbReference>
<evidence type="ECO:0000256" key="4">
    <source>
        <dbReference type="ARBA" id="ARBA00022741"/>
    </source>
</evidence>
<organism evidence="11">
    <name type="scientific">Paramoeba aestuarina</name>
    <dbReference type="NCBI Taxonomy" id="180227"/>
    <lineage>
        <taxon>Eukaryota</taxon>
        <taxon>Amoebozoa</taxon>
        <taxon>Discosea</taxon>
        <taxon>Flabellinia</taxon>
        <taxon>Dactylopodida</taxon>
        <taxon>Paramoebidae</taxon>
        <taxon>Paramoeba</taxon>
    </lineage>
</organism>
<keyword evidence="6 8" id="KW-0460">Magnesium</keyword>
<dbReference type="InterPro" id="IPR042110">
    <property type="entry name" value="Adenylosuccinate_synth_dom2"/>
</dbReference>
<keyword evidence="2 8" id="KW-0436">Ligase</keyword>
<comment type="cofactor">
    <cofactor evidence="8">
        <name>Mg(2+)</name>
        <dbReference type="ChEBI" id="CHEBI:18420"/>
    </cofactor>
    <text evidence="8">Binds 1 Mg(2+) ion per subunit.</text>
</comment>
<dbReference type="FunFam" id="3.90.170.10:FF:000001">
    <property type="entry name" value="Adenylosuccinate synthetase"/>
    <property type="match status" value="1"/>
</dbReference>
<feature type="binding site" evidence="8">
    <location>
        <position position="136"/>
    </location>
    <ligand>
        <name>IMP</name>
        <dbReference type="ChEBI" id="CHEBI:58053"/>
    </ligand>
</feature>
<reference evidence="11" key="1">
    <citation type="submission" date="2021-01" db="EMBL/GenBank/DDBJ databases">
        <authorList>
            <person name="Corre E."/>
            <person name="Pelletier E."/>
            <person name="Niang G."/>
            <person name="Scheremetjew M."/>
            <person name="Finn R."/>
            <person name="Kale V."/>
            <person name="Holt S."/>
            <person name="Cochrane G."/>
            <person name="Meng A."/>
            <person name="Brown T."/>
            <person name="Cohen L."/>
        </authorList>
    </citation>
    <scope>NUCLEOTIDE SEQUENCE</scope>
    <source>
        <strain evidence="11">SoJaBio B1-5/56/2</strain>
    </source>
</reference>
<feature type="active site" description="Proton acceptor" evidence="8">
    <location>
        <position position="20"/>
    </location>
</feature>
<evidence type="ECO:0000256" key="2">
    <source>
        <dbReference type="ARBA" id="ARBA00022598"/>
    </source>
</evidence>
<dbReference type="InterPro" id="IPR042111">
    <property type="entry name" value="Adenylosuccinate_synth_dom3"/>
</dbReference>
<feature type="active site" description="Proton donor" evidence="8">
    <location>
        <position position="48"/>
    </location>
</feature>
<dbReference type="PROSITE" id="PS01266">
    <property type="entry name" value="ADENYLOSUCCIN_SYN_1"/>
    <property type="match status" value="1"/>
</dbReference>
<dbReference type="CDD" id="cd03108">
    <property type="entry name" value="AdSS"/>
    <property type="match status" value="1"/>
</dbReference>
<evidence type="ECO:0000313" key="11">
    <source>
        <dbReference type="EMBL" id="CAE2335113.1"/>
    </source>
</evidence>
<dbReference type="Gene3D" id="3.90.170.10">
    <property type="entry name" value="Adenylosuccinate Synthetase, subunit A, domain 3"/>
    <property type="match status" value="1"/>
</dbReference>
<comment type="function">
    <text evidence="10">Plays an important role in the de novo pathway of purine nucleotide biosynthesis.</text>
</comment>
<evidence type="ECO:0000256" key="6">
    <source>
        <dbReference type="ARBA" id="ARBA00022842"/>
    </source>
</evidence>
<comment type="pathway">
    <text evidence="8 10">Purine metabolism; AMP biosynthesis via de novo pathway; AMP from IMP: step 1/2.</text>
</comment>
<name>A0A7S4PHG7_9EUKA</name>
<feature type="active site" evidence="9">
    <location>
        <position position="147"/>
    </location>
</feature>
<feature type="binding site" evidence="8">
    <location>
        <begin position="19"/>
        <end position="25"/>
    </location>
    <ligand>
        <name>GTP</name>
        <dbReference type="ChEBI" id="CHEBI:37565"/>
    </ligand>
</feature>
<comment type="similarity">
    <text evidence="8 10">Belongs to the adenylosuccinate synthetase family.</text>
</comment>
<dbReference type="InterPro" id="IPR018220">
    <property type="entry name" value="Adenylosuccin_syn_GTP-bd"/>
</dbReference>
<feature type="binding site" evidence="8">
    <location>
        <position position="226"/>
    </location>
    <ligand>
        <name>IMP</name>
        <dbReference type="ChEBI" id="CHEBI:58053"/>
    </ligand>
</feature>
<evidence type="ECO:0000256" key="1">
    <source>
        <dbReference type="ARBA" id="ARBA00011738"/>
    </source>
</evidence>
<accession>A0A7S4PHG7</accession>
<evidence type="ECO:0000256" key="10">
    <source>
        <dbReference type="RuleBase" id="RU000520"/>
    </source>
</evidence>
<dbReference type="GO" id="GO:0044208">
    <property type="term" value="P:'de novo' AMP biosynthetic process"/>
    <property type="evidence" value="ECO:0007669"/>
    <property type="project" value="UniProtKB-UniRule"/>
</dbReference>
<evidence type="ECO:0000256" key="9">
    <source>
        <dbReference type="PROSITE-ProRule" id="PRU10134"/>
    </source>
</evidence>
<feature type="binding site" evidence="8">
    <location>
        <begin position="336"/>
        <end position="338"/>
    </location>
    <ligand>
        <name>GTP</name>
        <dbReference type="ChEBI" id="CHEBI:37565"/>
    </ligand>
</feature>
<dbReference type="FunFam" id="1.10.300.10:FF:000001">
    <property type="entry name" value="Adenylosuccinate synthetase"/>
    <property type="match status" value="1"/>
</dbReference>
<dbReference type="PROSITE" id="PS00513">
    <property type="entry name" value="ADENYLOSUCCIN_SYN_2"/>
    <property type="match status" value="1"/>
</dbReference>
<evidence type="ECO:0000256" key="7">
    <source>
        <dbReference type="ARBA" id="ARBA00023134"/>
    </source>
</evidence>
<dbReference type="EC" id="6.3.4.4" evidence="8 10"/>
<feature type="binding site" evidence="8">
    <location>
        <position position="47"/>
    </location>
    <ligand>
        <name>Mg(2+)</name>
        <dbReference type="ChEBI" id="CHEBI:18420"/>
    </ligand>
</feature>
<evidence type="ECO:0000256" key="3">
    <source>
        <dbReference type="ARBA" id="ARBA00022723"/>
    </source>
</evidence>
<keyword evidence="4 8" id="KW-0547">Nucleotide-binding</keyword>
<feature type="binding site" evidence="8">
    <location>
        <begin position="20"/>
        <end position="23"/>
    </location>
    <ligand>
        <name>IMP</name>
        <dbReference type="ChEBI" id="CHEBI:58053"/>
    </ligand>
</feature>
<dbReference type="Gene3D" id="1.10.300.10">
    <property type="entry name" value="Adenylosuccinate Synthetase, subunit A, domain 2"/>
    <property type="match status" value="1"/>
</dbReference>
<feature type="binding site" evidence="8">
    <location>
        <begin position="418"/>
        <end position="420"/>
    </location>
    <ligand>
        <name>GTP</name>
        <dbReference type="ChEBI" id="CHEBI:37565"/>
    </ligand>
</feature>
<feature type="binding site" evidence="8">
    <location>
        <begin position="304"/>
        <end position="310"/>
    </location>
    <ligand>
        <name>substrate</name>
    </ligand>
</feature>
<feature type="binding site" evidence="8">
    <location>
        <position position="20"/>
    </location>
    <ligand>
        <name>Mg(2+)</name>
        <dbReference type="ChEBI" id="CHEBI:18420"/>
    </ligand>
</feature>
<gene>
    <name evidence="11" type="ORF">NAES01612_LOCUS23833</name>
</gene>
<dbReference type="InterPro" id="IPR027417">
    <property type="entry name" value="P-loop_NTPase"/>
</dbReference>
<feature type="binding site" evidence="8">
    <location>
        <position position="241"/>
    </location>
    <ligand>
        <name>IMP</name>
        <dbReference type="ChEBI" id="CHEBI:58053"/>
    </ligand>
</feature>
<dbReference type="InterPro" id="IPR033128">
    <property type="entry name" value="Adenylosuccin_syn_Lys_AS"/>
</dbReference>
<dbReference type="NCBIfam" id="TIGR00184">
    <property type="entry name" value="purA"/>
    <property type="match status" value="1"/>
</dbReference>
<dbReference type="Gene3D" id="3.40.440.10">
    <property type="entry name" value="Adenylosuccinate Synthetase, subunit A, domain 1"/>
    <property type="match status" value="1"/>
</dbReference>
<dbReference type="GO" id="GO:0046040">
    <property type="term" value="P:IMP metabolic process"/>
    <property type="evidence" value="ECO:0007669"/>
    <property type="project" value="TreeGrafter"/>
</dbReference>
<dbReference type="AlphaFoldDB" id="A0A7S4PHG7"/>
<dbReference type="GO" id="GO:0005737">
    <property type="term" value="C:cytoplasm"/>
    <property type="evidence" value="ECO:0007669"/>
    <property type="project" value="UniProtKB-SubCell"/>
</dbReference>
<sequence>MSDISQTKPLTAVVGAQWGDEGKGKLVDILSSQFDVCCRYNGGSNAGHTVVVNGKKYAFHLMPCGIIMPNTDCILGNGTVIHLPSFAKEIALLDEDKIDYKGRLFMSDRAHLVFDFHMAVDGVREEGLGSKKIGTTRKGIGPAYACKMNRNGCRVGDLLDWEFFESRFRTLAGDMIAQFKIEIDIEGQLALYKEYADRFKEMIVDGIFFVNNAIAQKKRVLFEGANAVLLDIDYGTYPFVTSSSPGSNGIVSGLGIRPALMAECEIVGIVKAYTTRVGEGPFPTELEGTEIGTYLRDKGHEYGTTTERPRRCGWLDLELVKYTNLTNGFTSINLTKLDILSGLKELKICVGYKHNDKKVDLLPASLKKLGECEPEYITMPGWDEDISKVTKYDQLPENAKKYIAKIEEETGLPIRWVGVGPAREALLEIK</sequence>
<keyword evidence="8" id="KW-0963">Cytoplasm</keyword>
<proteinExistence type="inferred from homology"/>
<dbReference type="InterPro" id="IPR042109">
    <property type="entry name" value="Adenylosuccinate_synth_dom1"/>
</dbReference>
<dbReference type="PANTHER" id="PTHR11846">
    <property type="entry name" value="ADENYLOSUCCINATE SYNTHETASE"/>
    <property type="match status" value="1"/>
</dbReference>
<feature type="binding site" evidence="8">
    <location>
        <begin position="47"/>
        <end position="49"/>
    </location>
    <ligand>
        <name>GTP</name>
        <dbReference type="ChEBI" id="CHEBI:37565"/>
    </ligand>
</feature>
<dbReference type="InterPro" id="IPR001114">
    <property type="entry name" value="Adenylosuccinate_synthetase"/>
</dbReference>
<dbReference type="NCBIfam" id="NF002223">
    <property type="entry name" value="PRK01117.1"/>
    <property type="match status" value="1"/>
</dbReference>
<comment type="subunit">
    <text evidence="1 8">Homodimer.</text>
</comment>
<dbReference type="EMBL" id="HBKR01036430">
    <property type="protein sequence ID" value="CAE2335113.1"/>
    <property type="molecule type" value="Transcribed_RNA"/>
</dbReference>
<dbReference type="HAMAP" id="MF_00011">
    <property type="entry name" value="Adenylosucc_synth"/>
    <property type="match status" value="1"/>
</dbReference>
<dbReference type="SUPFAM" id="SSF52540">
    <property type="entry name" value="P-loop containing nucleoside triphosphate hydrolases"/>
    <property type="match status" value="1"/>
</dbReference>
<comment type="subcellular location">
    <subcellularLocation>
        <location evidence="8">Cytoplasm</location>
    </subcellularLocation>
</comment>
<feature type="binding site" evidence="8">
    <location>
        <begin position="45"/>
        <end position="48"/>
    </location>
    <ligand>
        <name>IMP</name>
        <dbReference type="ChEBI" id="CHEBI:58053"/>
    </ligand>
</feature>
<comment type="catalytic activity">
    <reaction evidence="8 10">
        <text>IMP + L-aspartate + GTP = N(6)-(1,2-dicarboxyethyl)-AMP + GDP + phosphate + 2 H(+)</text>
        <dbReference type="Rhea" id="RHEA:15753"/>
        <dbReference type="ChEBI" id="CHEBI:15378"/>
        <dbReference type="ChEBI" id="CHEBI:29991"/>
        <dbReference type="ChEBI" id="CHEBI:37565"/>
        <dbReference type="ChEBI" id="CHEBI:43474"/>
        <dbReference type="ChEBI" id="CHEBI:57567"/>
        <dbReference type="ChEBI" id="CHEBI:58053"/>
        <dbReference type="ChEBI" id="CHEBI:58189"/>
        <dbReference type="EC" id="6.3.4.4"/>
    </reaction>
</comment>
<keyword evidence="3 8" id="KW-0479">Metal-binding</keyword>
<keyword evidence="7 8" id="KW-0342">GTP-binding</keyword>
<evidence type="ECO:0000256" key="8">
    <source>
        <dbReference type="HAMAP-Rule" id="MF_03125"/>
    </source>
</evidence>
<dbReference type="GO" id="GO:0004019">
    <property type="term" value="F:adenylosuccinate synthase activity"/>
    <property type="evidence" value="ECO:0007669"/>
    <property type="project" value="UniProtKB-UniRule"/>
</dbReference>
<dbReference type="GO" id="GO:0005525">
    <property type="term" value="F:GTP binding"/>
    <property type="evidence" value="ECO:0007669"/>
    <property type="project" value="UniProtKB-UniRule"/>
</dbReference>
<dbReference type="SMART" id="SM00788">
    <property type="entry name" value="Adenylsucc_synt"/>
    <property type="match status" value="1"/>
</dbReference>
<dbReference type="PANTHER" id="PTHR11846:SF0">
    <property type="entry name" value="ADENYLOSUCCINATE SYNTHETASE"/>
    <property type="match status" value="1"/>
</dbReference>
<comment type="function">
    <text evidence="8">Plays an important role in the de novo pathway and in the salvage pathway of purine nucleotide biosynthesis. Catalyzes the first commited step in the biosynthesis of AMP from IMP.</text>
</comment>
<dbReference type="Pfam" id="PF00709">
    <property type="entry name" value="Adenylsucc_synt"/>
    <property type="match status" value="1"/>
</dbReference>